<evidence type="ECO:0000259" key="2">
    <source>
        <dbReference type="PROSITE" id="PS50097"/>
    </source>
</evidence>
<comment type="caution">
    <text evidence="3">The sequence shown here is derived from an EMBL/GenBank/DDBJ whole genome shotgun (WGS) entry which is preliminary data.</text>
</comment>
<dbReference type="Proteomes" id="UP001473302">
    <property type="component" value="Unassembled WGS sequence"/>
</dbReference>
<dbReference type="SMART" id="SM00225">
    <property type="entry name" value="BTB"/>
    <property type="match status" value="1"/>
</dbReference>
<gene>
    <name evidence="3" type="ORF">MFLAVUS_001356</name>
</gene>
<proteinExistence type="predicted"/>
<evidence type="ECO:0000313" key="4">
    <source>
        <dbReference type="Proteomes" id="UP001473302"/>
    </source>
</evidence>
<sequence length="724" mass="82939">MEDATINGRESTRRSQASTVQAMGLFTRGLENSLLPLPAPDRHRSRSTPKVTDHPWLTIDTPYSEFGGPIQPKLYSSNSSNNNSSQFNNNSNHGSNTHNGNSSKYDWRKHSLMICRHILRRGLSEGIGSDIKIYVPTWEKTYNLHRLILDQNPYFKLLLQGSFQEAESNIVTLHFDDNPYITIESFQFVLEYLYGKIDDPLITQANVRQILATSSYFQLDVCGICVDYILKNLNHKNVVTHLIFADGLMVQGSERICDAIFTFICREAYGMDRDILVSLPLNWLQKVIESDAFWVPSEYERYHFIKQIIQARHEAYIISPSTFVLTDLDTNPDCHILSRSIHYMHMTFEQLESIQNDTHPLTRQRLISEKVLREALWLQVKLRSKIESASESDIKLNMTISTLPNRPSDSETTVTAETADANEEEEEYDDCYEECEEEPVEKKSLLGKYYLIPKDDTTTYTSESTGSSSVDKKKCSHQKSLMEEYSIYPPFRFSVEFADVSALKYSMRVCSDTIFYAGSNWNMYIQKTRSQRKGILQLGVYLHRQSVPHQQQQQQQQHQSHHTCQHSDDPQSRASSGTDFKVPTPNSTNENWSFSRYSDKRKVVKTWFKIYCPSRGPKHALTLFQSSPDNFSVLQSWGWRSTTLCADEDENATTASSDSSSTPEKTENSPPPLLYTPQTSNQLHYLQSTYDLRTIKSALNNVQQQKSSTSSGPSLRFTVVMGHV</sequence>
<feature type="compositionally biased region" description="Low complexity" evidence="1">
    <location>
        <begin position="546"/>
        <end position="558"/>
    </location>
</feature>
<dbReference type="EMBL" id="BAABUK010000003">
    <property type="protein sequence ID" value="GAA5807975.1"/>
    <property type="molecule type" value="Genomic_DNA"/>
</dbReference>
<dbReference type="PANTHER" id="PTHR47369">
    <property type="entry name" value="BTB/POZ DOMAIN-CONTAINING PROTEIN"/>
    <property type="match status" value="1"/>
</dbReference>
<feature type="compositionally biased region" description="Polar residues" evidence="1">
    <location>
        <begin position="572"/>
        <end position="593"/>
    </location>
</feature>
<dbReference type="InterPro" id="IPR000210">
    <property type="entry name" value="BTB/POZ_dom"/>
</dbReference>
<dbReference type="SUPFAM" id="SSF54695">
    <property type="entry name" value="POZ domain"/>
    <property type="match status" value="1"/>
</dbReference>
<feature type="compositionally biased region" description="Low complexity" evidence="1">
    <location>
        <begin position="652"/>
        <end position="662"/>
    </location>
</feature>
<evidence type="ECO:0000256" key="1">
    <source>
        <dbReference type="SAM" id="MobiDB-lite"/>
    </source>
</evidence>
<protein>
    <recommendedName>
        <fullName evidence="2">BTB domain-containing protein</fullName>
    </recommendedName>
</protein>
<dbReference type="PANTHER" id="PTHR47369:SF1">
    <property type="entry name" value="BTB_POZ DOMAIN-CONTAINING PROTEIN"/>
    <property type="match status" value="1"/>
</dbReference>
<feature type="region of interest" description="Disordered" evidence="1">
    <location>
        <begin position="36"/>
        <end position="56"/>
    </location>
</feature>
<organism evidence="3 4">
    <name type="scientific">Mucor flavus</name>
    <dbReference type="NCBI Taxonomy" id="439312"/>
    <lineage>
        <taxon>Eukaryota</taxon>
        <taxon>Fungi</taxon>
        <taxon>Fungi incertae sedis</taxon>
        <taxon>Mucoromycota</taxon>
        <taxon>Mucoromycotina</taxon>
        <taxon>Mucoromycetes</taxon>
        <taxon>Mucorales</taxon>
        <taxon>Mucorineae</taxon>
        <taxon>Mucoraceae</taxon>
        <taxon>Mucor</taxon>
    </lineage>
</organism>
<feature type="compositionally biased region" description="Low complexity" evidence="1">
    <location>
        <begin position="76"/>
        <end position="102"/>
    </location>
</feature>
<name>A0ABP9YM84_9FUNG</name>
<dbReference type="Pfam" id="PF00651">
    <property type="entry name" value="BTB"/>
    <property type="match status" value="1"/>
</dbReference>
<feature type="compositionally biased region" description="Polar residues" evidence="1">
    <location>
        <begin position="401"/>
        <end position="416"/>
    </location>
</feature>
<accession>A0ABP9YM84</accession>
<feature type="region of interest" description="Disordered" evidence="1">
    <location>
        <begin position="648"/>
        <end position="678"/>
    </location>
</feature>
<feature type="region of interest" description="Disordered" evidence="1">
    <location>
        <begin position="70"/>
        <end position="102"/>
    </location>
</feature>
<feature type="domain" description="BTB" evidence="2">
    <location>
        <begin position="129"/>
        <end position="194"/>
    </location>
</feature>
<dbReference type="InterPro" id="IPR011333">
    <property type="entry name" value="SKP1/BTB/POZ_sf"/>
</dbReference>
<evidence type="ECO:0000313" key="3">
    <source>
        <dbReference type="EMBL" id="GAA5807975.1"/>
    </source>
</evidence>
<feature type="region of interest" description="Disordered" evidence="1">
    <location>
        <begin position="546"/>
        <end position="593"/>
    </location>
</feature>
<keyword evidence="4" id="KW-1185">Reference proteome</keyword>
<feature type="region of interest" description="Disordered" evidence="1">
    <location>
        <begin position="401"/>
        <end position="428"/>
    </location>
</feature>
<reference evidence="3 4" key="1">
    <citation type="submission" date="2024-04" db="EMBL/GenBank/DDBJ databases">
        <title>genome sequences of Mucor flavus KT1a and Helicostylum pulchrum KT1b strains isolated from the surface of a dry-aged beef.</title>
        <authorList>
            <person name="Toyotome T."/>
            <person name="Hosono M."/>
            <person name="Torimaru M."/>
            <person name="Fukuda K."/>
            <person name="Mikami N."/>
        </authorList>
    </citation>
    <scope>NUCLEOTIDE SEQUENCE [LARGE SCALE GENOMIC DNA]</scope>
    <source>
        <strain evidence="3 4">KT1a</strain>
    </source>
</reference>
<dbReference type="PROSITE" id="PS50097">
    <property type="entry name" value="BTB"/>
    <property type="match status" value="1"/>
</dbReference>
<dbReference type="Gene3D" id="3.30.710.10">
    <property type="entry name" value="Potassium Channel Kv1.1, Chain A"/>
    <property type="match status" value="1"/>
</dbReference>